<organism evidence="1 2">
    <name type="scientific">Nocardioides ginsengisegetis</name>
    <dbReference type="NCBI Taxonomy" id="661491"/>
    <lineage>
        <taxon>Bacteria</taxon>
        <taxon>Bacillati</taxon>
        <taxon>Actinomycetota</taxon>
        <taxon>Actinomycetes</taxon>
        <taxon>Propionibacteriales</taxon>
        <taxon>Nocardioidaceae</taxon>
        <taxon>Nocardioides</taxon>
    </lineage>
</organism>
<gene>
    <name evidence="1" type="ORF">FB382_003064</name>
</gene>
<evidence type="ECO:0000313" key="1">
    <source>
        <dbReference type="EMBL" id="MBA8804773.1"/>
    </source>
</evidence>
<evidence type="ECO:0000313" key="2">
    <source>
        <dbReference type="Proteomes" id="UP000580910"/>
    </source>
</evidence>
<sequence length="203" mass="22256">MKLLKRTTDIYGHAAWTVVRSGTANGSRTKNFRVVATDEDQELYRAVVAYRGLGSVRSTVAQVQVWRWIPLADFPKYYSAGSVLTQYTSVSINGTMYPGWTTYGDTPSWETRHTPGRNCKAFRGELGVQDGSDDGSSATIELLTDETSSAYVSGPLTPGMVEHVEIPLDLPYRFTILARSTSPDGIHVYPGIGAPEFLCSYAS</sequence>
<keyword evidence="2" id="KW-1185">Reference proteome</keyword>
<dbReference type="Proteomes" id="UP000580910">
    <property type="component" value="Unassembled WGS sequence"/>
</dbReference>
<dbReference type="RefSeq" id="WP_182540551.1">
    <property type="nucleotide sequence ID" value="NZ_JACGXA010000001.1"/>
</dbReference>
<dbReference type="AlphaFoldDB" id="A0A7W3J1V5"/>
<dbReference type="EMBL" id="JACGXA010000001">
    <property type="protein sequence ID" value="MBA8804773.1"/>
    <property type="molecule type" value="Genomic_DNA"/>
</dbReference>
<proteinExistence type="predicted"/>
<comment type="caution">
    <text evidence="1">The sequence shown here is derived from an EMBL/GenBank/DDBJ whole genome shotgun (WGS) entry which is preliminary data.</text>
</comment>
<protein>
    <submittedName>
        <fullName evidence="1">Uncharacterized protein</fullName>
    </submittedName>
</protein>
<name>A0A7W3J1V5_9ACTN</name>
<accession>A0A7W3J1V5</accession>
<reference evidence="1 2" key="1">
    <citation type="submission" date="2020-07" db="EMBL/GenBank/DDBJ databases">
        <title>Sequencing the genomes of 1000 actinobacteria strains.</title>
        <authorList>
            <person name="Klenk H.-P."/>
        </authorList>
    </citation>
    <scope>NUCLEOTIDE SEQUENCE [LARGE SCALE GENOMIC DNA]</scope>
    <source>
        <strain evidence="1 2">DSM 21349</strain>
    </source>
</reference>